<dbReference type="InterPro" id="IPR054566">
    <property type="entry name" value="ManC/GMP-like_b-helix"/>
</dbReference>
<dbReference type="Pfam" id="PF01050">
    <property type="entry name" value="MannoseP_isomer"/>
    <property type="match status" value="1"/>
</dbReference>
<keyword evidence="6" id="KW-0342">GTP-binding</keyword>
<dbReference type="Gene3D" id="2.60.120.10">
    <property type="entry name" value="Jelly Rolls"/>
    <property type="match status" value="1"/>
</dbReference>
<dbReference type="EMBL" id="BAAADD010000002">
    <property type="protein sequence ID" value="GAA0562733.1"/>
    <property type="molecule type" value="Genomic_DNA"/>
</dbReference>
<keyword evidence="4 12" id="KW-0548">Nucleotidyltransferase</keyword>
<evidence type="ECO:0000259" key="10">
    <source>
        <dbReference type="Pfam" id="PF01050"/>
    </source>
</evidence>
<comment type="catalytic activity">
    <reaction evidence="7">
        <text>alpha-D-mannose 1-phosphate + GTP + H(+) = GDP-alpha-D-mannose + diphosphate</text>
        <dbReference type="Rhea" id="RHEA:15229"/>
        <dbReference type="ChEBI" id="CHEBI:15378"/>
        <dbReference type="ChEBI" id="CHEBI:33019"/>
        <dbReference type="ChEBI" id="CHEBI:37565"/>
        <dbReference type="ChEBI" id="CHEBI:57527"/>
        <dbReference type="ChEBI" id="CHEBI:58409"/>
        <dbReference type="EC" id="2.7.7.13"/>
    </reaction>
</comment>
<dbReference type="InterPro" id="IPR029044">
    <property type="entry name" value="Nucleotide-diphossugar_trans"/>
</dbReference>
<dbReference type="InterPro" id="IPR049577">
    <property type="entry name" value="GMPP_N"/>
</dbReference>
<keyword evidence="3" id="KW-0808">Transferase</keyword>
<keyword evidence="12" id="KW-0413">Isomerase</keyword>
<dbReference type="CDD" id="cd02213">
    <property type="entry name" value="cupin_PMI_typeII_C"/>
    <property type="match status" value="1"/>
</dbReference>
<accession>A0ABP3P9K7</accession>
<feature type="domain" description="Mannose-6-phosphate isomerase type II C-terminal" evidence="10">
    <location>
        <begin position="352"/>
        <end position="466"/>
    </location>
</feature>
<dbReference type="SUPFAM" id="SSF53448">
    <property type="entry name" value="Nucleotide-diphospho-sugar transferases"/>
    <property type="match status" value="1"/>
</dbReference>
<dbReference type="EC" id="2.7.7.13" evidence="2"/>
<organism evidence="12 13">
    <name type="scientific">Rhizomicrobium electricum</name>
    <dbReference type="NCBI Taxonomy" id="480070"/>
    <lineage>
        <taxon>Bacteria</taxon>
        <taxon>Pseudomonadati</taxon>
        <taxon>Pseudomonadota</taxon>
        <taxon>Alphaproteobacteria</taxon>
        <taxon>Micropepsales</taxon>
        <taxon>Micropepsaceae</taxon>
        <taxon>Rhizomicrobium</taxon>
    </lineage>
</organism>
<evidence type="ECO:0000259" key="11">
    <source>
        <dbReference type="Pfam" id="PF22640"/>
    </source>
</evidence>
<evidence type="ECO:0000256" key="8">
    <source>
        <dbReference type="RuleBase" id="RU004190"/>
    </source>
</evidence>
<evidence type="ECO:0000256" key="6">
    <source>
        <dbReference type="ARBA" id="ARBA00023134"/>
    </source>
</evidence>
<dbReference type="PANTHER" id="PTHR46390:SF1">
    <property type="entry name" value="MANNOSE-1-PHOSPHATE GUANYLYLTRANSFERASE"/>
    <property type="match status" value="1"/>
</dbReference>
<evidence type="ECO:0000256" key="5">
    <source>
        <dbReference type="ARBA" id="ARBA00022741"/>
    </source>
</evidence>
<keyword evidence="5" id="KW-0547">Nucleotide-binding</keyword>
<feature type="domain" description="MannoseP isomerase/GMP-like beta-helix" evidence="11">
    <location>
        <begin position="294"/>
        <end position="348"/>
    </location>
</feature>
<dbReference type="PANTHER" id="PTHR46390">
    <property type="entry name" value="MANNOSE-1-PHOSPHATE GUANYLYLTRANSFERASE"/>
    <property type="match status" value="1"/>
</dbReference>
<comment type="caution">
    <text evidence="12">The sequence shown here is derived from an EMBL/GenBank/DDBJ whole genome shotgun (WGS) entry which is preliminary data.</text>
</comment>
<dbReference type="SUPFAM" id="SSF51182">
    <property type="entry name" value="RmlC-like cupins"/>
    <property type="match status" value="1"/>
</dbReference>
<evidence type="ECO:0000256" key="1">
    <source>
        <dbReference type="ARBA" id="ARBA00006115"/>
    </source>
</evidence>
<dbReference type="NCBIfam" id="TIGR01479">
    <property type="entry name" value="GMP_PMI"/>
    <property type="match status" value="1"/>
</dbReference>
<name>A0ABP3P9K7_9PROT</name>
<dbReference type="RefSeq" id="WP_166932416.1">
    <property type="nucleotide sequence ID" value="NZ_BAAADD010000002.1"/>
</dbReference>
<dbReference type="InterPro" id="IPR006375">
    <property type="entry name" value="Man1P_GuaTrfase/Man6P_Isoase"/>
</dbReference>
<dbReference type="Proteomes" id="UP001499951">
    <property type="component" value="Unassembled WGS sequence"/>
</dbReference>
<dbReference type="InterPro" id="IPR014710">
    <property type="entry name" value="RmlC-like_jellyroll"/>
</dbReference>
<gene>
    <name evidence="12" type="ORF">GCM10008942_08960</name>
</gene>
<dbReference type="InterPro" id="IPR001538">
    <property type="entry name" value="Man6P_isomerase-2_C"/>
</dbReference>
<dbReference type="CDD" id="cd02509">
    <property type="entry name" value="GDP-M1P_Guanylyltransferase"/>
    <property type="match status" value="1"/>
</dbReference>
<dbReference type="InterPro" id="IPR005835">
    <property type="entry name" value="NTP_transferase_dom"/>
</dbReference>
<evidence type="ECO:0000256" key="3">
    <source>
        <dbReference type="ARBA" id="ARBA00022679"/>
    </source>
</evidence>
<reference evidence="13" key="1">
    <citation type="journal article" date="2019" name="Int. J. Syst. Evol. Microbiol.">
        <title>The Global Catalogue of Microorganisms (GCM) 10K type strain sequencing project: providing services to taxonomists for standard genome sequencing and annotation.</title>
        <authorList>
            <consortium name="The Broad Institute Genomics Platform"/>
            <consortium name="The Broad Institute Genome Sequencing Center for Infectious Disease"/>
            <person name="Wu L."/>
            <person name="Ma J."/>
        </authorList>
    </citation>
    <scope>NUCLEOTIDE SEQUENCE [LARGE SCALE GENOMIC DNA]</scope>
    <source>
        <strain evidence="13">JCM 15089</strain>
    </source>
</reference>
<proteinExistence type="inferred from homology"/>
<comment type="similarity">
    <text evidence="1 8">Belongs to the mannose-6-phosphate isomerase type 2 family.</text>
</comment>
<keyword evidence="13" id="KW-1185">Reference proteome</keyword>
<sequence length="474" mass="51651">MTIYPVILSGGSGTRLWPLSRGSLPKQLLPLHGERTMIQETVARVGVPGAASPILICNDDHRFLVAEQMQEIGLAPSAIVLEPMGRNTAPAAAVAALIAGENDPQAIVALFPSDHVVGDEPAFRAALAKAVKAAEAGNIVTFGLEPTAPETGYGYIERGDALAEAEGAYKVRAFREKPDVITAARYIAEGSYFWNGGMFVFRADVMLEELEKHAPDILPPVREAVAKAVRDLDFIRLDAENFGKAPNISIDYAVMEKTDRAAVVPCSIGWNDVGSWSSLWEIRPQDEAGNVLQGDVVVHDTRNSFVHSEKTLTAMVGVDNLVVIATKDAVLVADKGHAQDVKAIVDKLKAKGRTEPMEHTVVFRPWGSYEVVDRGEDFLVNHIMIKPGGRIGQHMHHHRAEHWIVVEGTAQVTCGEKTTILHENQSTFIGLGEKHRLENPGKVPLRLIEVQSGPYLGADDIARYENFYGAEKKD</sequence>
<feature type="domain" description="Nucleotidyl transferase" evidence="9">
    <location>
        <begin position="5"/>
        <end position="287"/>
    </location>
</feature>
<dbReference type="Gene3D" id="3.90.550.10">
    <property type="entry name" value="Spore Coat Polysaccharide Biosynthesis Protein SpsA, Chain A"/>
    <property type="match status" value="1"/>
</dbReference>
<evidence type="ECO:0000256" key="4">
    <source>
        <dbReference type="ARBA" id="ARBA00022695"/>
    </source>
</evidence>
<protein>
    <recommendedName>
        <fullName evidence="2">mannose-1-phosphate guanylyltransferase</fullName>
        <ecNumber evidence="2">2.7.7.13</ecNumber>
    </recommendedName>
</protein>
<evidence type="ECO:0000256" key="2">
    <source>
        <dbReference type="ARBA" id="ARBA00012387"/>
    </source>
</evidence>
<dbReference type="GO" id="GO:0016779">
    <property type="term" value="F:nucleotidyltransferase activity"/>
    <property type="evidence" value="ECO:0007669"/>
    <property type="project" value="UniProtKB-KW"/>
</dbReference>
<evidence type="ECO:0000313" key="12">
    <source>
        <dbReference type="EMBL" id="GAA0562733.1"/>
    </source>
</evidence>
<dbReference type="Pfam" id="PF22640">
    <property type="entry name" value="ManC_GMP_beta-helix"/>
    <property type="match status" value="1"/>
</dbReference>
<evidence type="ECO:0000313" key="13">
    <source>
        <dbReference type="Proteomes" id="UP001499951"/>
    </source>
</evidence>
<dbReference type="Pfam" id="PF00483">
    <property type="entry name" value="NTP_transferase"/>
    <property type="match status" value="1"/>
</dbReference>
<dbReference type="InterPro" id="IPR051161">
    <property type="entry name" value="Mannose-6P_isomerase_type2"/>
</dbReference>
<dbReference type="GO" id="GO:0016853">
    <property type="term" value="F:isomerase activity"/>
    <property type="evidence" value="ECO:0007669"/>
    <property type="project" value="UniProtKB-KW"/>
</dbReference>
<evidence type="ECO:0000256" key="7">
    <source>
        <dbReference type="ARBA" id="ARBA00047343"/>
    </source>
</evidence>
<evidence type="ECO:0000259" key="9">
    <source>
        <dbReference type="Pfam" id="PF00483"/>
    </source>
</evidence>
<dbReference type="InterPro" id="IPR011051">
    <property type="entry name" value="RmlC_Cupin_sf"/>
</dbReference>